<dbReference type="Proteomes" id="UP000821845">
    <property type="component" value="Chromosome 10"/>
</dbReference>
<evidence type="ECO:0000313" key="2">
    <source>
        <dbReference type="Proteomes" id="UP000821845"/>
    </source>
</evidence>
<gene>
    <name evidence="1" type="ORF">HPB50_009267</name>
</gene>
<dbReference type="EMBL" id="CM023490">
    <property type="protein sequence ID" value="KAH6942701.1"/>
    <property type="molecule type" value="Genomic_DNA"/>
</dbReference>
<evidence type="ECO:0000313" key="1">
    <source>
        <dbReference type="EMBL" id="KAH6942701.1"/>
    </source>
</evidence>
<accession>A0ACB7T8X1</accession>
<name>A0ACB7T8X1_HYAAI</name>
<protein>
    <submittedName>
        <fullName evidence="1">Uncharacterized protein</fullName>
    </submittedName>
</protein>
<organism evidence="1 2">
    <name type="scientific">Hyalomma asiaticum</name>
    <name type="common">Tick</name>
    <dbReference type="NCBI Taxonomy" id="266040"/>
    <lineage>
        <taxon>Eukaryota</taxon>
        <taxon>Metazoa</taxon>
        <taxon>Ecdysozoa</taxon>
        <taxon>Arthropoda</taxon>
        <taxon>Chelicerata</taxon>
        <taxon>Arachnida</taxon>
        <taxon>Acari</taxon>
        <taxon>Parasitiformes</taxon>
        <taxon>Ixodida</taxon>
        <taxon>Ixodoidea</taxon>
        <taxon>Ixodidae</taxon>
        <taxon>Hyalomminae</taxon>
        <taxon>Hyalomma</taxon>
    </lineage>
</organism>
<keyword evidence="2" id="KW-1185">Reference proteome</keyword>
<sequence length="716" mass="80686">MTSGDTEMCGLPVISMANLDSARGCFSGASVLYRFPCTADEDRTCQIATHFTTWNEILCYIGLEVRLTPETNGHFSLVNIDGGVPLFGSKIESQLELLKHQAATIIYWLLKTHHCLSTLSLVPELLNSQAEIVFNALLEGRFLKTLAVSSTDSAASKKLCAAISGLRWLEDLELTLEECPEDLPAALSELLSTTTSLSALRIPGLRMKGKYVKEFFSALKKNNTLRDLSLQGYALRDAACQLSFARYLHNTTTLASLTLEGCRRSAKGWLKNVLCGLRDNKSVLELTLREFVFDQRSAHHAAILLSENKTLRAFRVQDSRVRHEEAQSIYDCWLPPILKNETLEELHLSLFFWQPEDWEEFFVVLPHKQALTNVFVEIDLGYPELKRICVALRESGAEEQVTLTARHPPASLDLLEYMDYSEVYVAGASYKNAALLLNRLLCVDSISMVRISIHRGDLTLSLALADYVSRTTVLSSLYIQVHDLGSVAVDITSNWWAVILKALAVNESIRELGLLTSRNMDDRDLEGLADVMRLSRNISKLWIFGGASAFVHRMAIGIRDNYTLLGVTLSDRVYPEVAKDWFAVRDTANRNCDLVTRAALFADGYRDDRNHVAALERVSKHRALLEELADVLDMDEAEMEMEARKWLTCIEGLQDFMKYTGVVKERVEFHASPDGSAQLDSLNEDCWRILRRYLMLDDVVNPSELSVQYEKGPWYT</sequence>
<reference evidence="1" key="1">
    <citation type="submission" date="2020-05" db="EMBL/GenBank/DDBJ databases">
        <title>Large-scale comparative analyses of tick genomes elucidate their genetic diversity and vector capacities.</title>
        <authorList>
            <person name="Jia N."/>
            <person name="Wang J."/>
            <person name="Shi W."/>
            <person name="Du L."/>
            <person name="Sun Y."/>
            <person name="Zhan W."/>
            <person name="Jiang J."/>
            <person name="Wang Q."/>
            <person name="Zhang B."/>
            <person name="Ji P."/>
            <person name="Sakyi L.B."/>
            <person name="Cui X."/>
            <person name="Yuan T."/>
            <person name="Jiang B."/>
            <person name="Yang W."/>
            <person name="Lam T.T.-Y."/>
            <person name="Chang Q."/>
            <person name="Ding S."/>
            <person name="Wang X."/>
            <person name="Zhu J."/>
            <person name="Ruan X."/>
            <person name="Zhao L."/>
            <person name="Wei J."/>
            <person name="Que T."/>
            <person name="Du C."/>
            <person name="Cheng J."/>
            <person name="Dai P."/>
            <person name="Han X."/>
            <person name="Huang E."/>
            <person name="Gao Y."/>
            <person name="Liu J."/>
            <person name="Shao H."/>
            <person name="Ye R."/>
            <person name="Li L."/>
            <person name="Wei W."/>
            <person name="Wang X."/>
            <person name="Wang C."/>
            <person name="Yang T."/>
            <person name="Huo Q."/>
            <person name="Li W."/>
            <person name="Guo W."/>
            <person name="Chen H."/>
            <person name="Zhou L."/>
            <person name="Ni X."/>
            <person name="Tian J."/>
            <person name="Zhou Y."/>
            <person name="Sheng Y."/>
            <person name="Liu T."/>
            <person name="Pan Y."/>
            <person name="Xia L."/>
            <person name="Li J."/>
            <person name="Zhao F."/>
            <person name="Cao W."/>
        </authorList>
    </citation>
    <scope>NUCLEOTIDE SEQUENCE</scope>
    <source>
        <strain evidence="1">Hyas-2018</strain>
    </source>
</reference>
<proteinExistence type="predicted"/>
<comment type="caution">
    <text evidence="1">The sequence shown here is derived from an EMBL/GenBank/DDBJ whole genome shotgun (WGS) entry which is preliminary data.</text>
</comment>